<evidence type="ECO:0000313" key="2">
    <source>
        <dbReference type="Proteomes" id="UP000050934"/>
    </source>
</evidence>
<reference evidence="1 2" key="1">
    <citation type="journal article" date="2015" name="Genome Announc.">
        <title>Expanding the biotechnology potential of lactobacilli through comparative genomics of 213 strains and associated genera.</title>
        <authorList>
            <person name="Sun Z."/>
            <person name="Harris H.M."/>
            <person name="McCann A."/>
            <person name="Guo C."/>
            <person name="Argimon S."/>
            <person name="Zhang W."/>
            <person name="Yang X."/>
            <person name="Jeffery I.B."/>
            <person name="Cooney J.C."/>
            <person name="Kagawa T.F."/>
            <person name="Liu W."/>
            <person name="Song Y."/>
            <person name="Salvetti E."/>
            <person name="Wrobel A."/>
            <person name="Rasinkangas P."/>
            <person name="Parkhill J."/>
            <person name="Rea M.C."/>
            <person name="O'Sullivan O."/>
            <person name="Ritari J."/>
            <person name="Douillard F.P."/>
            <person name="Paul Ross R."/>
            <person name="Yang R."/>
            <person name="Briner A.E."/>
            <person name="Felis G.E."/>
            <person name="de Vos W.M."/>
            <person name="Barrangou R."/>
            <person name="Klaenhammer T.R."/>
            <person name="Caufield P.W."/>
            <person name="Cui Y."/>
            <person name="Zhang H."/>
            <person name="O'Toole P.W."/>
        </authorList>
    </citation>
    <scope>NUCLEOTIDE SEQUENCE [LARGE SCALE GENOMIC DNA]</scope>
    <source>
        <strain evidence="1 2">DSM 17896</strain>
    </source>
</reference>
<dbReference type="PATRIC" id="fig|396268.3.peg.147"/>
<evidence type="ECO:0000313" key="1">
    <source>
        <dbReference type="EMBL" id="KRN59111.1"/>
    </source>
</evidence>
<organism evidence="1 2">
    <name type="scientific">Limosilactobacillus secaliphilus</name>
    <dbReference type="NCBI Taxonomy" id="396268"/>
    <lineage>
        <taxon>Bacteria</taxon>
        <taxon>Bacillati</taxon>
        <taxon>Bacillota</taxon>
        <taxon>Bacilli</taxon>
        <taxon>Lactobacillales</taxon>
        <taxon>Lactobacillaceae</taxon>
        <taxon>Limosilactobacillus</taxon>
    </lineage>
</organism>
<accession>A0A0R2IAF7</accession>
<dbReference type="EMBL" id="JQBW01000006">
    <property type="protein sequence ID" value="KRN59111.1"/>
    <property type="molecule type" value="Genomic_DNA"/>
</dbReference>
<comment type="caution">
    <text evidence="1">The sequence shown here is derived from an EMBL/GenBank/DDBJ whole genome shotgun (WGS) entry which is preliminary data.</text>
</comment>
<dbReference type="Proteomes" id="UP000050934">
    <property type="component" value="Unassembled WGS sequence"/>
</dbReference>
<dbReference type="STRING" id="396268.IV45_GL000148"/>
<gene>
    <name evidence="1" type="ORF">IV45_GL000148</name>
</gene>
<protein>
    <recommendedName>
        <fullName evidence="3">YolD-like protein</fullName>
    </recommendedName>
</protein>
<name>A0A0R2IAF7_9LACO</name>
<dbReference type="AlphaFoldDB" id="A0A0R2IAF7"/>
<evidence type="ECO:0008006" key="3">
    <source>
        <dbReference type="Google" id="ProtNLM"/>
    </source>
</evidence>
<dbReference type="RefSeq" id="WP_057740502.1">
    <property type="nucleotide sequence ID" value="NZ_JQBW01000006.1"/>
</dbReference>
<keyword evidence="2" id="KW-1185">Reference proteome</keyword>
<dbReference type="OrthoDB" id="2321138at2"/>
<proteinExistence type="predicted"/>
<sequence length="107" mass="12505">MQMSAQSLFSRNNRLANYFQDFFDPAPQTDDEVQLLPVEPLFQRRLFLKKAIEAKRPVFLQLDPVTDEGHTINIRGLVHPIDHGRFCVTARNLTYIFRLDQLRYIAG</sequence>